<dbReference type="PANTHER" id="PTHR31896:SF75">
    <property type="entry name" value="HXXXD-TYPE ACYL-TRANSFERASE FAMILY PROTEIN"/>
    <property type="match status" value="1"/>
</dbReference>
<evidence type="ECO:0000313" key="2">
    <source>
        <dbReference type="EMBL" id="KAE8697127.1"/>
    </source>
</evidence>
<dbReference type="AlphaFoldDB" id="A0A6A3A0K0"/>
<dbReference type="Gene3D" id="3.30.559.10">
    <property type="entry name" value="Chloramphenicol acetyltransferase-like domain"/>
    <property type="match status" value="1"/>
</dbReference>
<gene>
    <name evidence="2" type="ORF">F3Y22_tig00110633pilonHSYRG00154</name>
</gene>
<reference evidence="2" key="1">
    <citation type="submission" date="2019-09" db="EMBL/GenBank/DDBJ databases">
        <title>Draft genome information of white flower Hibiscus syriacus.</title>
        <authorList>
            <person name="Kim Y.-M."/>
        </authorList>
    </citation>
    <scope>NUCLEOTIDE SEQUENCE [LARGE SCALE GENOMIC DNA]</scope>
    <source>
        <strain evidence="2">YM2019G1</strain>
    </source>
</reference>
<dbReference type="InterPro" id="IPR051283">
    <property type="entry name" value="Sec_Metabolite_Acyltrans"/>
</dbReference>
<dbReference type="Proteomes" id="UP000436088">
    <property type="component" value="Unassembled WGS sequence"/>
</dbReference>
<comment type="caution">
    <text evidence="2">The sequence shown here is derived from an EMBL/GenBank/DDBJ whole genome shotgun (WGS) entry which is preliminary data.</text>
</comment>
<evidence type="ECO:0000256" key="1">
    <source>
        <dbReference type="ARBA" id="ARBA00022679"/>
    </source>
</evidence>
<accession>A0A6A3A0K0</accession>
<name>A0A6A3A0K0_HIBSY</name>
<dbReference type="PANTHER" id="PTHR31896">
    <property type="entry name" value="FAMILY REGULATORY PROTEIN, PUTATIVE (AFU_ORTHOLOGUE AFUA_3G14730)-RELATED"/>
    <property type="match status" value="1"/>
</dbReference>
<organism evidence="2 3">
    <name type="scientific">Hibiscus syriacus</name>
    <name type="common">Rose of Sharon</name>
    <dbReference type="NCBI Taxonomy" id="106335"/>
    <lineage>
        <taxon>Eukaryota</taxon>
        <taxon>Viridiplantae</taxon>
        <taxon>Streptophyta</taxon>
        <taxon>Embryophyta</taxon>
        <taxon>Tracheophyta</taxon>
        <taxon>Spermatophyta</taxon>
        <taxon>Magnoliopsida</taxon>
        <taxon>eudicotyledons</taxon>
        <taxon>Gunneridae</taxon>
        <taxon>Pentapetalae</taxon>
        <taxon>rosids</taxon>
        <taxon>malvids</taxon>
        <taxon>Malvales</taxon>
        <taxon>Malvaceae</taxon>
        <taxon>Malvoideae</taxon>
        <taxon>Hibiscus</taxon>
    </lineage>
</organism>
<keyword evidence="3" id="KW-1185">Reference proteome</keyword>
<protein>
    <recommendedName>
        <fullName evidence="4">HXXXD-type acyl-transferase family protein</fullName>
    </recommendedName>
</protein>
<sequence length="124" mass="13595">MKPKELIEQGIGNPAWRMNRTIAAVTGESLKKFLESWPARPNFVNMSHGNAHIMSSSLRFDMYGNDFGWGKPVAVRSGSSNKVNGKLTLFCGAEAVSIDVEVCLLAETLEAIANDDEFMDTVTN</sequence>
<evidence type="ECO:0000313" key="3">
    <source>
        <dbReference type="Proteomes" id="UP000436088"/>
    </source>
</evidence>
<dbReference type="GO" id="GO:0016740">
    <property type="term" value="F:transferase activity"/>
    <property type="evidence" value="ECO:0007669"/>
    <property type="project" value="UniProtKB-KW"/>
</dbReference>
<dbReference type="InterPro" id="IPR023213">
    <property type="entry name" value="CAT-like_dom_sf"/>
</dbReference>
<evidence type="ECO:0008006" key="4">
    <source>
        <dbReference type="Google" id="ProtNLM"/>
    </source>
</evidence>
<dbReference type="EMBL" id="VEPZ02001055">
    <property type="protein sequence ID" value="KAE8697127.1"/>
    <property type="molecule type" value="Genomic_DNA"/>
</dbReference>
<keyword evidence="1" id="KW-0808">Transferase</keyword>
<dbReference type="Pfam" id="PF02458">
    <property type="entry name" value="Transferase"/>
    <property type="match status" value="1"/>
</dbReference>
<proteinExistence type="predicted"/>